<dbReference type="EMBL" id="AVOT02022523">
    <property type="protein sequence ID" value="MBW0511993.1"/>
    <property type="molecule type" value="Genomic_DNA"/>
</dbReference>
<dbReference type="PANTHER" id="PTHR28595">
    <property type="entry name" value="39S RIBOSOMAL PROTEIN L54, MITOCHONDRIAL"/>
    <property type="match status" value="1"/>
</dbReference>
<dbReference type="AlphaFoldDB" id="A0A9Q3E457"/>
<gene>
    <name evidence="8" type="ORF">O181_051708</name>
</gene>
<dbReference type="OrthoDB" id="10252718at2759"/>
<evidence type="ECO:0000256" key="2">
    <source>
        <dbReference type="ARBA" id="ARBA00022946"/>
    </source>
</evidence>
<keyword evidence="3" id="KW-0689">Ribosomal protein</keyword>
<evidence type="ECO:0000256" key="3">
    <source>
        <dbReference type="ARBA" id="ARBA00022980"/>
    </source>
</evidence>
<accession>A0A9Q3E457</accession>
<dbReference type="GO" id="GO:0005762">
    <property type="term" value="C:mitochondrial large ribosomal subunit"/>
    <property type="evidence" value="ECO:0007669"/>
    <property type="project" value="TreeGrafter"/>
</dbReference>
<comment type="subcellular location">
    <subcellularLocation>
        <location evidence="1">Mitochondrion</location>
    </subcellularLocation>
</comment>
<keyword evidence="2" id="KW-0809">Transit peptide</keyword>
<dbReference type="Proteomes" id="UP000765509">
    <property type="component" value="Unassembled WGS sequence"/>
</dbReference>
<keyword evidence="9" id="KW-1185">Reference proteome</keyword>
<protein>
    <recommendedName>
        <fullName evidence="7">Large ribosomal subunit protein mL54</fullName>
    </recommendedName>
</protein>
<dbReference type="InterPro" id="IPR013870">
    <property type="entry name" value="Ribosomal_mL54"/>
</dbReference>
<evidence type="ECO:0000313" key="8">
    <source>
        <dbReference type="EMBL" id="MBW0511993.1"/>
    </source>
</evidence>
<comment type="similarity">
    <text evidence="6">Belongs to the mitochondrion-specific ribosomal protein mL54 family.</text>
</comment>
<keyword evidence="5" id="KW-0687">Ribonucleoprotein</keyword>
<evidence type="ECO:0000256" key="4">
    <source>
        <dbReference type="ARBA" id="ARBA00023128"/>
    </source>
</evidence>
<name>A0A9Q3E457_9BASI</name>
<keyword evidence="4" id="KW-0496">Mitochondrion</keyword>
<reference evidence="8" key="1">
    <citation type="submission" date="2021-03" db="EMBL/GenBank/DDBJ databases">
        <title>Draft genome sequence of rust myrtle Austropuccinia psidii MF-1, a brazilian biotype.</title>
        <authorList>
            <person name="Quecine M.C."/>
            <person name="Pachon D.M.R."/>
            <person name="Bonatelli M.L."/>
            <person name="Correr F.H."/>
            <person name="Franceschini L.M."/>
            <person name="Leite T.F."/>
            <person name="Margarido G.R.A."/>
            <person name="Almeida C.A."/>
            <person name="Ferrarezi J.A."/>
            <person name="Labate C.A."/>
        </authorList>
    </citation>
    <scope>NUCLEOTIDE SEQUENCE</scope>
    <source>
        <strain evidence="8">MF-1</strain>
    </source>
</reference>
<dbReference type="PANTHER" id="PTHR28595:SF1">
    <property type="entry name" value="LARGE RIBOSOMAL SUBUNIT PROTEIN ML54"/>
    <property type="match status" value="1"/>
</dbReference>
<evidence type="ECO:0000313" key="9">
    <source>
        <dbReference type="Proteomes" id="UP000765509"/>
    </source>
</evidence>
<dbReference type="Pfam" id="PF08561">
    <property type="entry name" value="Ribosomal_L37"/>
    <property type="match status" value="1"/>
</dbReference>
<sequence length="129" mass="14145">MRPSTLISFKLRPDQIKIPKSISIGLATISSPRLYSQSSDPSKKLTIKSKTVPISSIPAGTPLKGLAYIKGEGDPIAKADDEYPNWLWALAEPNMGAGNSDSPLQAVKRELKRDNRNKIRTANFLKAKK</sequence>
<evidence type="ECO:0000256" key="1">
    <source>
        <dbReference type="ARBA" id="ARBA00004173"/>
    </source>
</evidence>
<evidence type="ECO:0000256" key="6">
    <source>
        <dbReference type="ARBA" id="ARBA00033752"/>
    </source>
</evidence>
<proteinExistence type="inferred from homology"/>
<evidence type="ECO:0000256" key="5">
    <source>
        <dbReference type="ARBA" id="ARBA00023274"/>
    </source>
</evidence>
<dbReference type="GO" id="GO:0003735">
    <property type="term" value="F:structural constituent of ribosome"/>
    <property type="evidence" value="ECO:0007669"/>
    <property type="project" value="TreeGrafter"/>
</dbReference>
<comment type="caution">
    <text evidence="8">The sequence shown here is derived from an EMBL/GenBank/DDBJ whole genome shotgun (WGS) entry which is preliminary data.</text>
</comment>
<evidence type="ECO:0000256" key="7">
    <source>
        <dbReference type="ARBA" id="ARBA00035179"/>
    </source>
</evidence>
<organism evidence="8 9">
    <name type="scientific">Austropuccinia psidii MF-1</name>
    <dbReference type="NCBI Taxonomy" id="1389203"/>
    <lineage>
        <taxon>Eukaryota</taxon>
        <taxon>Fungi</taxon>
        <taxon>Dikarya</taxon>
        <taxon>Basidiomycota</taxon>
        <taxon>Pucciniomycotina</taxon>
        <taxon>Pucciniomycetes</taxon>
        <taxon>Pucciniales</taxon>
        <taxon>Sphaerophragmiaceae</taxon>
        <taxon>Austropuccinia</taxon>
    </lineage>
</organism>